<dbReference type="InterPro" id="IPR019585">
    <property type="entry name" value="Rpn7/CSN1"/>
</dbReference>
<keyword evidence="17" id="KW-1185">Reference proteome</keyword>
<dbReference type="AlphaFoldDB" id="A0A817YW75"/>
<evidence type="ECO:0000313" key="12">
    <source>
        <dbReference type="EMBL" id="CAF4089186.1"/>
    </source>
</evidence>
<accession>A0A817YW75</accession>
<dbReference type="Proteomes" id="UP000663833">
    <property type="component" value="Unassembled WGS sequence"/>
</dbReference>
<dbReference type="InterPro" id="IPR000717">
    <property type="entry name" value="PCI_dom"/>
</dbReference>
<dbReference type="Proteomes" id="UP000663873">
    <property type="component" value="Unassembled WGS sequence"/>
</dbReference>
<evidence type="ECO:0000256" key="3">
    <source>
        <dbReference type="ARBA" id="ARBA00008793"/>
    </source>
</evidence>
<dbReference type="PANTHER" id="PTHR14145">
    <property type="entry name" value="26S PROTESOME SUBUNIT 6"/>
    <property type="match status" value="1"/>
</dbReference>
<dbReference type="InterPro" id="IPR045135">
    <property type="entry name" value="Rpn7_N"/>
</dbReference>
<evidence type="ECO:0000313" key="9">
    <source>
        <dbReference type="EMBL" id="CAF3364449.1"/>
    </source>
</evidence>
<evidence type="ECO:0000256" key="5">
    <source>
        <dbReference type="ARBA" id="ARBA00022790"/>
    </source>
</evidence>
<evidence type="ECO:0000313" key="16">
    <source>
        <dbReference type="Proteomes" id="UP000663872"/>
    </source>
</evidence>
<dbReference type="Proteomes" id="UP000663851">
    <property type="component" value="Unassembled WGS sequence"/>
</dbReference>
<dbReference type="EMBL" id="CAJOBQ010000027">
    <property type="protein sequence ID" value="CAF4220530.1"/>
    <property type="molecule type" value="Genomic_DNA"/>
</dbReference>
<dbReference type="Pfam" id="PF10602">
    <property type="entry name" value="RPN7"/>
    <property type="match status" value="1"/>
</dbReference>
<dbReference type="EMBL" id="CAJNYD010002259">
    <property type="protein sequence ID" value="CAF3407712.1"/>
    <property type="molecule type" value="Genomic_DNA"/>
</dbReference>
<evidence type="ECO:0000313" key="11">
    <source>
        <dbReference type="EMBL" id="CAF3407712.1"/>
    </source>
</evidence>
<dbReference type="InterPro" id="IPR036390">
    <property type="entry name" value="WH_DNA-bd_sf"/>
</dbReference>
<dbReference type="Proteomes" id="UP000663862">
    <property type="component" value="Unassembled WGS sequence"/>
</dbReference>
<evidence type="ECO:0000313" key="14">
    <source>
        <dbReference type="EMBL" id="CAF4220530.1"/>
    </source>
</evidence>
<organism evidence="10 16">
    <name type="scientific">Rotaria socialis</name>
    <dbReference type="NCBI Taxonomy" id="392032"/>
    <lineage>
        <taxon>Eukaryota</taxon>
        <taxon>Metazoa</taxon>
        <taxon>Spiralia</taxon>
        <taxon>Gnathifera</taxon>
        <taxon>Rotifera</taxon>
        <taxon>Eurotatoria</taxon>
        <taxon>Bdelloidea</taxon>
        <taxon>Philodinida</taxon>
        <taxon>Philodinidae</taxon>
        <taxon>Rotaria</taxon>
    </lineage>
</organism>
<protein>
    <recommendedName>
        <fullName evidence="7">PCI domain-containing protein</fullName>
    </recommendedName>
</protein>
<comment type="subcellular location">
    <subcellularLocation>
        <location evidence="2">Cytoplasm</location>
    </subcellularLocation>
    <subcellularLocation>
        <location evidence="1">Nucleus</location>
    </subcellularLocation>
</comment>
<dbReference type="SUPFAM" id="SSF46785">
    <property type="entry name" value="Winged helix' DNA-binding domain"/>
    <property type="match status" value="1"/>
</dbReference>
<dbReference type="Gene3D" id="1.25.40.570">
    <property type="match status" value="1"/>
</dbReference>
<evidence type="ECO:0000256" key="6">
    <source>
        <dbReference type="ARBA" id="ARBA00023242"/>
    </source>
</evidence>
<comment type="caution">
    <text evidence="10">The sequence shown here is derived from an EMBL/GenBank/DDBJ whole genome shotgun (WGS) entry which is preliminary data.</text>
</comment>
<dbReference type="OrthoDB" id="422427at2759"/>
<dbReference type="PROSITE" id="PS50250">
    <property type="entry name" value="PCI"/>
    <property type="match status" value="1"/>
</dbReference>
<feature type="domain" description="PCI" evidence="7">
    <location>
        <begin position="295"/>
        <end position="466"/>
    </location>
</feature>
<evidence type="ECO:0000256" key="2">
    <source>
        <dbReference type="ARBA" id="ARBA00004496"/>
    </source>
</evidence>
<name>A0A817YW75_9BILA</name>
<evidence type="ECO:0000313" key="8">
    <source>
        <dbReference type="EMBL" id="CAF3150968.1"/>
    </source>
</evidence>
<comment type="similarity">
    <text evidence="3">Belongs to the CSN1 family.</text>
</comment>
<keyword evidence="5" id="KW-0736">Signalosome</keyword>
<dbReference type="EMBL" id="CAJOBP010000419">
    <property type="protein sequence ID" value="CAF4175787.1"/>
    <property type="molecule type" value="Genomic_DNA"/>
</dbReference>
<evidence type="ECO:0000259" key="7">
    <source>
        <dbReference type="PROSITE" id="PS50250"/>
    </source>
</evidence>
<dbReference type="Pfam" id="PF01399">
    <property type="entry name" value="PCI"/>
    <property type="match status" value="1"/>
</dbReference>
<dbReference type="Proteomes" id="UP000663869">
    <property type="component" value="Unassembled WGS sequence"/>
</dbReference>
<proteinExistence type="inferred from homology"/>
<dbReference type="EMBL" id="CAJOBR010000980">
    <property type="protein sequence ID" value="CAF4566516.1"/>
    <property type="molecule type" value="Genomic_DNA"/>
</dbReference>
<dbReference type="SMART" id="SM00088">
    <property type="entry name" value="PINT"/>
    <property type="match status" value="1"/>
</dbReference>
<reference evidence="10" key="1">
    <citation type="submission" date="2021-02" db="EMBL/GenBank/DDBJ databases">
        <authorList>
            <person name="Nowell W R."/>
        </authorList>
    </citation>
    <scope>NUCLEOTIDE SEQUENCE</scope>
</reference>
<dbReference type="EMBL" id="CAJNYU010000497">
    <property type="protein sequence ID" value="CAF3364449.1"/>
    <property type="molecule type" value="Genomic_DNA"/>
</dbReference>
<dbReference type="EMBL" id="CAJOBO010000005">
    <property type="protein sequence ID" value="CAF4089186.1"/>
    <property type="molecule type" value="Genomic_DNA"/>
</dbReference>
<dbReference type="EMBL" id="CAJNYT010000927">
    <property type="protein sequence ID" value="CAF3385082.1"/>
    <property type="molecule type" value="Genomic_DNA"/>
</dbReference>
<keyword evidence="6" id="KW-0539">Nucleus</keyword>
<dbReference type="PANTHER" id="PTHR14145:SF2">
    <property type="entry name" value="COP9 SIGNALOSOME COMPLEX SUBUNIT 1"/>
    <property type="match status" value="1"/>
</dbReference>
<evidence type="ECO:0000256" key="1">
    <source>
        <dbReference type="ARBA" id="ARBA00004123"/>
    </source>
</evidence>
<keyword evidence="4" id="KW-0963">Cytoplasm</keyword>
<sequence length="547" mass="62759">MILSKQFNSNINNQIMDAQNIVESTIAASGDSNNNNDNSQQRLNGNATTLSYEENYQVDISLTNFELETITSSYTGLMRIYRLLYVADHCPMLRNDALLTSFKYIQETHFISLYKQILDEIKKQNIPLPNDFDAAWHERTQRNYVHKLEKLDTDLRNFRTNSIKDSIRRGHDDLGDHYLDAGDFFNAVRCYVRSRDYCVTPRHMITMCMNVIKASFYMQNWSNVLSYVNKAEQAIESLESTTKSTATATQSVLTLMTNPMEVSSASTTNTIIASDAVLASRLKVYAGIAELATKRYKPAARHFLGVSFDHCSNQFQDLISPQTLIQYVCLCSLATFERSEIHRLIIMSTNVKQYLELEPSIRDILHQFYETSYSSCLAIMSQLEPIFALDQYLSPHLRTLYYEIRHRIIITYFLPYKNASMTLMARQLNTTIDVLEDELVHLIRSGKIKARIDSKNKILYVADTDQRWYAYQHALTITKQSEKLTRALLLRSAVIKANLIVKDESVISSVRSPNSNNNNNVPRRQFVPNVAGSMMVDEDDLSDEEAM</sequence>
<evidence type="ECO:0000313" key="13">
    <source>
        <dbReference type="EMBL" id="CAF4175787.1"/>
    </source>
</evidence>
<evidence type="ECO:0000313" key="15">
    <source>
        <dbReference type="EMBL" id="CAF4566516.1"/>
    </source>
</evidence>
<dbReference type="Proteomes" id="UP000663825">
    <property type="component" value="Unassembled WGS sequence"/>
</dbReference>
<dbReference type="GO" id="GO:0005737">
    <property type="term" value="C:cytoplasm"/>
    <property type="evidence" value="ECO:0007669"/>
    <property type="project" value="UniProtKB-SubCell"/>
</dbReference>
<dbReference type="Proteomes" id="UP000663848">
    <property type="component" value="Unassembled WGS sequence"/>
</dbReference>
<dbReference type="GO" id="GO:0008180">
    <property type="term" value="C:COP9 signalosome"/>
    <property type="evidence" value="ECO:0007669"/>
    <property type="project" value="UniProtKB-KW"/>
</dbReference>
<evidence type="ECO:0000256" key="4">
    <source>
        <dbReference type="ARBA" id="ARBA00022490"/>
    </source>
</evidence>
<dbReference type="EMBL" id="CAJNXB010001258">
    <property type="protein sequence ID" value="CAF3150968.1"/>
    <property type="molecule type" value="Genomic_DNA"/>
</dbReference>
<dbReference type="Proteomes" id="UP000663872">
    <property type="component" value="Unassembled WGS sequence"/>
</dbReference>
<evidence type="ECO:0000313" key="10">
    <source>
        <dbReference type="EMBL" id="CAF3385082.1"/>
    </source>
</evidence>
<gene>
    <name evidence="9" type="ORF">FME351_LOCUS5734</name>
    <name evidence="10" type="ORF">GRG538_LOCUS8571</name>
    <name evidence="12" type="ORF">HFQ381_LOCUS215</name>
    <name evidence="11" type="ORF">LUA448_LOCUS18205</name>
    <name evidence="15" type="ORF">QYT958_LOCUS9338</name>
    <name evidence="8" type="ORF">TIS948_LOCUS9704</name>
    <name evidence="14" type="ORF">TSG867_LOCUS1254</name>
    <name evidence="13" type="ORF">UJA718_LOCUS4988</name>
</gene>
<evidence type="ECO:0000313" key="17">
    <source>
        <dbReference type="Proteomes" id="UP000663873"/>
    </source>
</evidence>